<dbReference type="InterPro" id="IPR036236">
    <property type="entry name" value="Znf_C2H2_sf"/>
</dbReference>
<dbReference type="GO" id="GO:0000981">
    <property type="term" value="F:DNA-binding transcription factor activity, RNA polymerase II-specific"/>
    <property type="evidence" value="ECO:0007669"/>
    <property type="project" value="InterPro"/>
</dbReference>
<dbReference type="InterPro" id="IPR013087">
    <property type="entry name" value="Znf_C2H2_type"/>
</dbReference>
<accession>A0A5N6U5M5</accession>
<name>A0A5N6U5M5_ASPAV</name>
<dbReference type="Proteomes" id="UP000325780">
    <property type="component" value="Unassembled WGS sequence"/>
</dbReference>
<dbReference type="Gene3D" id="3.30.160.60">
    <property type="entry name" value="Classic Zinc Finger"/>
    <property type="match status" value="2"/>
</dbReference>
<comment type="subcellular location">
    <subcellularLocation>
        <location evidence="1">Nucleus</location>
    </subcellularLocation>
</comment>
<evidence type="ECO:0000256" key="8">
    <source>
        <dbReference type="ARBA" id="ARBA00023242"/>
    </source>
</evidence>
<evidence type="ECO:0000313" key="12">
    <source>
        <dbReference type="Proteomes" id="UP000325780"/>
    </source>
</evidence>
<sequence>MGRASTRRTCPHCGRDFKRTERLERHKRTHTKEKPYPCHCGSSFSRQDLLARHKRVAQHEVTPATGSEGLLQKVYGGIASEADSTLVGSGLEADSRYWVDFDAHFREFTSFLDSVGLPTELSPLFDCEGHSVEVEPGLQEADNEITASPRQVTVARPETPFSSWLPSAPSMTRIPNHYSSYHRTIDPETRPFKVTEEERSRLLSTLQDPSHLLDPAFCLPSRHALTRYITLFFEGFHSHMPFIHVPTFQIQEHSPELILGIAAIGAQYSFERKVSKQLFFAGKTVLMQQFRRSGKMYGCSTRFDLGYFTPATQNSDRDGNTKYVPSIDTIRTLIVLIGFATWEPKVSILKESLALAGLLSHSIKWFGLEDVNSPSLSNGKSDGVSLKRRWRAWIEQESSRRTRLVAFSFLHTHSIAYDVYPTLRSNEVDLRLPCSTKEWKARTAALWHAATKEIQKPQLYFREALALLLQNRNGSSPLDPIPTPLGNYVLLHGLLQRIHIVRDLNTPVMRNTAALPTEEVEKLERGLRAWTSGWQQAPESSLDPNNENGPIPFTSSSFLALAYVRIYLHLGPYRALETRDPARIANAIASSPSIERSDGIIAALLYATHMFSIPVRLGVERVARSQAFFWSVRHLLSNFECAILLNKWLAKLADTMSGSLLTESEDRIMSWVRRLVEEAYTVIDFDEDSLPVQHIVIRNPADLSLCVLKISAHFFKSNTQWPFINIIGSGLEMYCRTLVHDRQSMM</sequence>
<evidence type="ECO:0000313" key="11">
    <source>
        <dbReference type="EMBL" id="KAE8153872.1"/>
    </source>
</evidence>
<evidence type="ECO:0000256" key="6">
    <source>
        <dbReference type="ARBA" id="ARBA00023015"/>
    </source>
</evidence>
<dbReference type="OrthoDB" id="654211at2759"/>
<dbReference type="Pfam" id="PF04082">
    <property type="entry name" value="Fungal_trans"/>
    <property type="match status" value="1"/>
</dbReference>
<evidence type="ECO:0000256" key="4">
    <source>
        <dbReference type="ARBA" id="ARBA00022771"/>
    </source>
</evidence>
<dbReference type="SMART" id="SM00355">
    <property type="entry name" value="ZnF_C2H2"/>
    <property type="match status" value="2"/>
</dbReference>
<dbReference type="CDD" id="cd12148">
    <property type="entry name" value="fungal_TF_MHR"/>
    <property type="match status" value="1"/>
</dbReference>
<dbReference type="PANTHER" id="PTHR40626:SF10">
    <property type="entry name" value="C2H2-TYPE DOMAIN-CONTAINING PROTEIN"/>
    <property type="match status" value="1"/>
</dbReference>
<keyword evidence="3" id="KW-0677">Repeat</keyword>
<dbReference type="SUPFAM" id="SSF57667">
    <property type="entry name" value="beta-beta-alpha zinc fingers"/>
    <property type="match status" value="1"/>
</dbReference>
<evidence type="ECO:0000256" key="5">
    <source>
        <dbReference type="ARBA" id="ARBA00022833"/>
    </source>
</evidence>
<keyword evidence="8" id="KW-0539">Nucleus</keyword>
<evidence type="ECO:0000256" key="7">
    <source>
        <dbReference type="ARBA" id="ARBA00023163"/>
    </source>
</evidence>
<dbReference type="InterPro" id="IPR051059">
    <property type="entry name" value="VerF-like"/>
</dbReference>
<dbReference type="GO" id="GO:0000785">
    <property type="term" value="C:chromatin"/>
    <property type="evidence" value="ECO:0007669"/>
    <property type="project" value="TreeGrafter"/>
</dbReference>
<feature type="domain" description="C2H2-type" evidence="10">
    <location>
        <begin position="8"/>
        <end position="35"/>
    </location>
</feature>
<dbReference type="PROSITE" id="PS50157">
    <property type="entry name" value="ZINC_FINGER_C2H2_2"/>
    <property type="match status" value="1"/>
</dbReference>
<dbReference type="GO" id="GO:0000978">
    <property type="term" value="F:RNA polymerase II cis-regulatory region sequence-specific DNA binding"/>
    <property type="evidence" value="ECO:0007669"/>
    <property type="project" value="InterPro"/>
</dbReference>
<proteinExistence type="predicted"/>
<keyword evidence="2" id="KW-0479">Metal-binding</keyword>
<protein>
    <recommendedName>
        <fullName evidence="10">C2H2-type domain-containing protein</fullName>
    </recommendedName>
</protein>
<dbReference type="EMBL" id="ML742034">
    <property type="protein sequence ID" value="KAE8153872.1"/>
    <property type="molecule type" value="Genomic_DNA"/>
</dbReference>
<keyword evidence="6" id="KW-0805">Transcription regulation</keyword>
<dbReference type="GO" id="GO:0008270">
    <property type="term" value="F:zinc ion binding"/>
    <property type="evidence" value="ECO:0007669"/>
    <property type="project" value="UniProtKB-KW"/>
</dbReference>
<dbReference type="InterPro" id="IPR007219">
    <property type="entry name" value="XnlR_reg_dom"/>
</dbReference>
<evidence type="ECO:0000256" key="3">
    <source>
        <dbReference type="ARBA" id="ARBA00022737"/>
    </source>
</evidence>
<keyword evidence="4 9" id="KW-0863">Zinc-finger</keyword>
<organism evidence="11 12">
    <name type="scientific">Aspergillus avenaceus</name>
    <dbReference type="NCBI Taxonomy" id="36643"/>
    <lineage>
        <taxon>Eukaryota</taxon>
        <taxon>Fungi</taxon>
        <taxon>Dikarya</taxon>
        <taxon>Ascomycota</taxon>
        <taxon>Pezizomycotina</taxon>
        <taxon>Eurotiomycetes</taxon>
        <taxon>Eurotiomycetidae</taxon>
        <taxon>Eurotiales</taxon>
        <taxon>Aspergillaceae</taxon>
        <taxon>Aspergillus</taxon>
        <taxon>Aspergillus subgen. Circumdati</taxon>
    </lineage>
</organism>
<evidence type="ECO:0000259" key="10">
    <source>
        <dbReference type="PROSITE" id="PS50157"/>
    </source>
</evidence>
<keyword evidence="12" id="KW-1185">Reference proteome</keyword>
<dbReference type="PROSITE" id="PS00028">
    <property type="entry name" value="ZINC_FINGER_C2H2_1"/>
    <property type="match status" value="1"/>
</dbReference>
<dbReference type="AlphaFoldDB" id="A0A5N6U5M5"/>
<dbReference type="Pfam" id="PF00096">
    <property type="entry name" value="zf-C2H2"/>
    <property type="match status" value="1"/>
</dbReference>
<gene>
    <name evidence="11" type="ORF">BDV25DRAFT_126920</name>
</gene>
<dbReference type="PANTHER" id="PTHR40626">
    <property type="entry name" value="MIP31509P"/>
    <property type="match status" value="1"/>
</dbReference>
<evidence type="ECO:0000256" key="1">
    <source>
        <dbReference type="ARBA" id="ARBA00004123"/>
    </source>
</evidence>
<evidence type="ECO:0000256" key="2">
    <source>
        <dbReference type="ARBA" id="ARBA00022723"/>
    </source>
</evidence>
<dbReference type="GO" id="GO:0005634">
    <property type="term" value="C:nucleus"/>
    <property type="evidence" value="ECO:0007669"/>
    <property type="project" value="UniProtKB-SubCell"/>
</dbReference>
<dbReference type="GO" id="GO:0006351">
    <property type="term" value="P:DNA-templated transcription"/>
    <property type="evidence" value="ECO:0007669"/>
    <property type="project" value="InterPro"/>
</dbReference>
<evidence type="ECO:0000256" key="9">
    <source>
        <dbReference type="PROSITE-ProRule" id="PRU00042"/>
    </source>
</evidence>
<reference evidence="11 12" key="1">
    <citation type="submission" date="2019-04" db="EMBL/GenBank/DDBJ databases">
        <title>Friends and foes A comparative genomics study of 23 Aspergillus species from section Flavi.</title>
        <authorList>
            <consortium name="DOE Joint Genome Institute"/>
            <person name="Kjaerbolling I."/>
            <person name="Vesth T."/>
            <person name="Frisvad J.C."/>
            <person name="Nybo J.L."/>
            <person name="Theobald S."/>
            <person name="Kildgaard S."/>
            <person name="Isbrandt T."/>
            <person name="Kuo A."/>
            <person name="Sato A."/>
            <person name="Lyhne E.K."/>
            <person name="Kogle M.E."/>
            <person name="Wiebenga A."/>
            <person name="Kun R.S."/>
            <person name="Lubbers R.J."/>
            <person name="Makela M.R."/>
            <person name="Barry K."/>
            <person name="Chovatia M."/>
            <person name="Clum A."/>
            <person name="Daum C."/>
            <person name="Haridas S."/>
            <person name="He G."/>
            <person name="LaButti K."/>
            <person name="Lipzen A."/>
            <person name="Mondo S."/>
            <person name="Riley R."/>
            <person name="Salamov A."/>
            <person name="Simmons B.A."/>
            <person name="Magnuson J.K."/>
            <person name="Henrissat B."/>
            <person name="Mortensen U.H."/>
            <person name="Larsen T.O."/>
            <person name="Devries R.P."/>
            <person name="Grigoriev I.V."/>
            <person name="Machida M."/>
            <person name="Baker S.E."/>
            <person name="Andersen M.R."/>
        </authorList>
    </citation>
    <scope>NUCLEOTIDE SEQUENCE [LARGE SCALE GENOMIC DNA]</scope>
    <source>
        <strain evidence="11 12">IBT 18842</strain>
    </source>
</reference>
<keyword evidence="7" id="KW-0804">Transcription</keyword>
<keyword evidence="5" id="KW-0862">Zinc</keyword>